<dbReference type="InterPro" id="IPR028939">
    <property type="entry name" value="P5C_Rdtase_cat_N"/>
</dbReference>
<dbReference type="PANTHER" id="PTHR48079:SF6">
    <property type="entry name" value="NAD(P)-BINDING DOMAIN-CONTAINING PROTEIN-RELATED"/>
    <property type="match status" value="1"/>
</dbReference>
<reference evidence="3" key="1">
    <citation type="journal article" date="2019" name="Int. J. Syst. Evol. Microbiol.">
        <title>The Global Catalogue of Microorganisms (GCM) 10K type strain sequencing project: providing services to taxonomists for standard genome sequencing and annotation.</title>
        <authorList>
            <consortium name="The Broad Institute Genomics Platform"/>
            <consortium name="The Broad Institute Genome Sequencing Center for Infectious Disease"/>
            <person name="Wu L."/>
            <person name="Ma J."/>
        </authorList>
    </citation>
    <scope>NUCLEOTIDE SEQUENCE [LARGE SCALE GENOMIC DNA]</scope>
    <source>
        <strain evidence="3">CCM 8691</strain>
    </source>
</reference>
<dbReference type="EC" id="1.1.1.290" evidence="2"/>
<sequence length="270" mass="29562">MVLSKEIKTVSILGCGWFGFALAQALVSLGFDVNGSTTTPDKLQQLEAENIKPYLVNFTADSILADESFFQTDVLFICIPPKRNSVELNDYPDKIKSILKASNNKTSKVILISSTSVFGDENKSVNENSATNPDTDSGKVVLAAEEIFRALNPNDYTIIRFAGLIGPDRNPGRFFAGKTNVPNGLTPVNLIHQIDAVGIAISILDKQAFGKTYNACSPTHPTKKEFYTKAAMESGHPLPEFVEEKTSWKIVESLNVPKFLGYQFSGDDLM</sequence>
<keyword evidence="3" id="KW-1185">Reference proteome</keyword>
<feature type="domain" description="Pyrroline-5-carboxylate reductase catalytic N-terminal" evidence="1">
    <location>
        <begin position="10"/>
        <end position="85"/>
    </location>
</feature>
<protein>
    <submittedName>
        <fullName evidence="2">SDR family oxidoreductase</fullName>
        <ecNumber evidence="2">1.1.1.290</ecNumber>
    </submittedName>
</protein>
<dbReference type="RefSeq" id="WP_378986850.1">
    <property type="nucleotide sequence ID" value="NZ_JBHSBW010000013.1"/>
</dbReference>
<dbReference type="InterPro" id="IPR036291">
    <property type="entry name" value="NAD(P)-bd_dom_sf"/>
</dbReference>
<proteinExistence type="predicted"/>
<evidence type="ECO:0000313" key="3">
    <source>
        <dbReference type="Proteomes" id="UP001595789"/>
    </source>
</evidence>
<dbReference type="EMBL" id="JBHSBW010000013">
    <property type="protein sequence ID" value="MFC4212682.1"/>
    <property type="molecule type" value="Genomic_DNA"/>
</dbReference>
<evidence type="ECO:0000259" key="1">
    <source>
        <dbReference type="Pfam" id="PF03807"/>
    </source>
</evidence>
<dbReference type="Proteomes" id="UP001595789">
    <property type="component" value="Unassembled WGS sequence"/>
</dbReference>
<dbReference type="SUPFAM" id="SSF51735">
    <property type="entry name" value="NAD(P)-binding Rossmann-fold domains"/>
    <property type="match status" value="1"/>
</dbReference>
<evidence type="ECO:0000313" key="2">
    <source>
        <dbReference type="EMBL" id="MFC4212682.1"/>
    </source>
</evidence>
<keyword evidence="2" id="KW-0560">Oxidoreductase</keyword>
<dbReference type="GO" id="GO:0033711">
    <property type="term" value="F:4-phosphoerythronate dehydrogenase activity"/>
    <property type="evidence" value="ECO:0007669"/>
    <property type="project" value="UniProtKB-EC"/>
</dbReference>
<dbReference type="Pfam" id="PF03807">
    <property type="entry name" value="F420_oxidored"/>
    <property type="match status" value="1"/>
</dbReference>
<accession>A0ABV8PEF7</accession>
<dbReference type="CDD" id="cd05266">
    <property type="entry name" value="SDR_a4"/>
    <property type="match status" value="1"/>
</dbReference>
<name>A0ABV8PEF7_9SPHI</name>
<dbReference type="PANTHER" id="PTHR48079">
    <property type="entry name" value="PROTEIN YEEZ"/>
    <property type="match status" value="1"/>
</dbReference>
<comment type="caution">
    <text evidence="2">The sequence shown here is derived from an EMBL/GenBank/DDBJ whole genome shotgun (WGS) entry which is preliminary data.</text>
</comment>
<organism evidence="2 3">
    <name type="scientific">Pedobacter lithocola</name>
    <dbReference type="NCBI Taxonomy" id="1908239"/>
    <lineage>
        <taxon>Bacteria</taxon>
        <taxon>Pseudomonadati</taxon>
        <taxon>Bacteroidota</taxon>
        <taxon>Sphingobacteriia</taxon>
        <taxon>Sphingobacteriales</taxon>
        <taxon>Sphingobacteriaceae</taxon>
        <taxon>Pedobacter</taxon>
    </lineage>
</organism>
<gene>
    <name evidence="2" type="ORF">ACFOWA_15910</name>
</gene>
<dbReference type="InterPro" id="IPR051783">
    <property type="entry name" value="NAD(P)-dependent_oxidoreduct"/>
</dbReference>
<dbReference type="Gene3D" id="3.40.50.720">
    <property type="entry name" value="NAD(P)-binding Rossmann-like Domain"/>
    <property type="match status" value="1"/>
</dbReference>